<evidence type="ECO:0000313" key="2">
    <source>
        <dbReference type="Proteomes" id="UP000000561"/>
    </source>
</evidence>
<dbReference type="PANTHER" id="PTHR42034:SF3">
    <property type="entry name" value="ACYL-COA-DEPENDENT ACYLTRANSFERASE MAC2"/>
    <property type="match status" value="1"/>
</dbReference>
<gene>
    <name evidence="1" type="ORF">UMAG_01438</name>
</gene>
<evidence type="ECO:0000313" key="1">
    <source>
        <dbReference type="EMBL" id="KIS71545.1"/>
    </source>
</evidence>
<dbReference type="Gene3D" id="3.30.559.30">
    <property type="entry name" value="Nonribosomal peptide synthetase, condensation domain"/>
    <property type="match status" value="1"/>
</dbReference>
<reference evidence="1 2" key="1">
    <citation type="journal article" date="2006" name="Nature">
        <title>Insights from the genome of the biotrophic fungal plant pathogen Ustilago maydis.</title>
        <authorList>
            <person name="Kamper J."/>
            <person name="Kahmann R."/>
            <person name="Bolker M."/>
            <person name="Ma L.J."/>
            <person name="Brefort T."/>
            <person name="Saville B.J."/>
            <person name="Banuett F."/>
            <person name="Kronstad J.W."/>
            <person name="Gold S.E."/>
            <person name="Muller O."/>
            <person name="Perlin M.H."/>
            <person name="Wosten H.A."/>
            <person name="de Vries R."/>
            <person name="Ruiz-Herrera J."/>
            <person name="Reynaga-Pena C.G."/>
            <person name="Snetselaar K."/>
            <person name="McCann M."/>
            <person name="Perez-Martin J."/>
            <person name="Feldbrugge M."/>
            <person name="Basse C.W."/>
            <person name="Steinberg G."/>
            <person name="Ibeas J.I."/>
            <person name="Holloman W."/>
            <person name="Guzman P."/>
            <person name="Farman M."/>
            <person name="Stajich J.E."/>
            <person name="Sentandreu R."/>
            <person name="Gonzalez-Prieto J.M."/>
            <person name="Kennell J.C."/>
            <person name="Molina L."/>
            <person name="Schirawski J."/>
            <person name="Mendoza-Mendoza A."/>
            <person name="Greilinger D."/>
            <person name="Munch K."/>
            <person name="Rossel N."/>
            <person name="Scherer M."/>
            <person name="Vranes M."/>
            <person name="Ladendorf O."/>
            <person name="Vincon V."/>
            <person name="Fuchs U."/>
            <person name="Sandrock B."/>
            <person name="Meng S."/>
            <person name="Ho E.C."/>
            <person name="Cahill M.J."/>
            <person name="Boyce K.J."/>
            <person name="Klose J."/>
            <person name="Klosterman S.J."/>
            <person name="Deelstra H.J."/>
            <person name="Ortiz-Castellanos L."/>
            <person name="Li W."/>
            <person name="Sanchez-Alonso P."/>
            <person name="Schreier P.H."/>
            <person name="Hauser-Hahn I."/>
            <person name="Vaupel M."/>
            <person name="Koopmann E."/>
            <person name="Friedrich G."/>
            <person name="Voss H."/>
            <person name="Schluter T."/>
            <person name="Margolis J."/>
            <person name="Platt D."/>
            <person name="Swimmer C."/>
            <person name="Gnirke A."/>
            <person name="Chen F."/>
            <person name="Vysotskaia V."/>
            <person name="Mannhaupt G."/>
            <person name="Guldener U."/>
            <person name="Munsterkotter M."/>
            <person name="Haase D."/>
            <person name="Oesterheld M."/>
            <person name="Mewes H.W."/>
            <person name="Mauceli E.W."/>
            <person name="DeCaprio D."/>
            <person name="Wade C.M."/>
            <person name="Butler J."/>
            <person name="Young S."/>
            <person name="Jaffe D.B."/>
            <person name="Calvo S."/>
            <person name="Nusbaum C."/>
            <person name="Galagan J."/>
            <person name="Birren B.W."/>
        </authorList>
    </citation>
    <scope>NUCLEOTIDE SEQUENCE [LARGE SCALE GENOMIC DNA]</scope>
    <source>
        <strain evidence="2">DSM 14603 / FGSC 9021 / UM521</strain>
    </source>
</reference>
<dbReference type="Proteomes" id="UP000000561">
    <property type="component" value="Chromosome 2"/>
</dbReference>
<dbReference type="AlphaFoldDB" id="A0A0D1EB13"/>
<dbReference type="PANTHER" id="PTHR42034">
    <property type="entry name" value="CHROMOSOME 7, WHOLE GENOME SHOTGUN SEQUENCE-RELATED"/>
    <property type="match status" value="1"/>
</dbReference>
<dbReference type="eggNOG" id="ENOG502SHP3">
    <property type="taxonomic scope" value="Eukaryota"/>
</dbReference>
<keyword evidence="2" id="KW-1185">Reference proteome</keyword>
<organism evidence="1 2">
    <name type="scientific">Mycosarcoma maydis</name>
    <name type="common">Corn smut fungus</name>
    <name type="synonym">Ustilago maydis</name>
    <dbReference type="NCBI Taxonomy" id="5270"/>
    <lineage>
        <taxon>Eukaryota</taxon>
        <taxon>Fungi</taxon>
        <taxon>Dikarya</taxon>
        <taxon>Basidiomycota</taxon>
        <taxon>Ustilaginomycotina</taxon>
        <taxon>Ustilaginomycetes</taxon>
        <taxon>Ustilaginales</taxon>
        <taxon>Ustilaginaceae</taxon>
        <taxon>Mycosarcoma</taxon>
    </lineage>
</organism>
<accession>A0A0D1EB13</accession>
<dbReference type="Gene3D" id="3.30.559.10">
    <property type="entry name" value="Chloramphenicol acetyltransferase-like domain"/>
    <property type="match status" value="1"/>
</dbReference>
<proteinExistence type="predicted"/>
<sequence length="578" mass="64138">MPNTFEQVEPQPLHQSDWEIVSSVEARRPLDGAELLVNYEEYHNEGDFQLTLAFPFETSIGTDVLEKRFPAAIWLARTTLPELGISTVISRPGSSLTAPAAYLDSEHDLNHASFKAITSLAEALGWLCETAHVVRGAHSFHHICTMTSNRRIEPPGKHVQIYLVLDPINGPPALVLNASHVLNGHRLLFQAQNILQSLLHPALHQDHPSGRGVDSYSSTLSGDELVKAVFMPENLRNILPRLPRSLSQAYKLRFKPGSNEFIIGADKLAERVRNEARPSIGIPGVNPDVRKSNRTASITASSEAYKNPKMHMINIRRRFTQQESERLRKQCKRNSTTISSYIYAAIVEAIHHHTSTNKAESPKGAHLTFPAHASRWLPKETRNDAKPAVNMAIAPASVFLNPEDIRPRREMAQHGLTESTQVQDIFRLARIIGIKQNEYLGSPHLLACLDTLGQSAAKGILSTVHAEPSELSSRSCFSTPTLTSQGVFDLAAEYLSQAPNKEWASASISRPLQTLKLVDVVQYGRATSPSVCFSLYSFNGTLTVMVHFDNRRFDQELVTAILERVCTIIVQCCHIASL</sequence>
<dbReference type="OrthoDB" id="3365682at2759"/>
<dbReference type="GeneID" id="23562462"/>
<protein>
    <submittedName>
        <fullName evidence="1">Uncharacterized protein</fullName>
    </submittedName>
</protein>
<dbReference type="VEuPathDB" id="FungiDB:UMAG_01438"/>
<dbReference type="RefSeq" id="XP_011387307.1">
    <property type="nucleotide sequence ID" value="XM_011389005.1"/>
</dbReference>
<dbReference type="KEGG" id="uma:UMAG_01438"/>
<dbReference type="InterPro" id="IPR023213">
    <property type="entry name" value="CAT-like_dom_sf"/>
</dbReference>
<name>A0A0D1EB13_MYCMD</name>
<dbReference type="EMBL" id="CM003141">
    <property type="protein sequence ID" value="KIS71545.1"/>
    <property type="molecule type" value="Genomic_DNA"/>
</dbReference>
<dbReference type="InParanoid" id="A0A0D1EB13"/>